<dbReference type="InterPro" id="IPR029002">
    <property type="entry name" value="PLPC/GPLD1"/>
</dbReference>
<dbReference type="Gene3D" id="1.10.575.10">
    <property type="entry name" value="P1 Nuclease"/>
    <property type="match status" value="1"/>
</dbReference>
<dbReference type="EMBL" id="LSGP01000001">
    <property type="protein sequence ID" value="KYZ78258.1"/>
    <property type="molecule type" value="Genomic_DNA"/>
</dbReference>
<dbReference type="Proteomes" id="UP000076268">
    <property type="component" value="Unassembled WGS sequence"/>
</dbReference>
<dbReference type="SMART" id="SM00770">
    <property type="entry name" value="Zn_dep_PLPC"/>
    <property type="match status" value="1"/>
</dbReference>
<comment type="caution">
    <text evidence="9">The sequence shown here is derived from an EMBL/GenBank/DDBJ whole genome shotgun (WGS) entry which is preliminary data.</text>
</comment>
<gene>
    <name evidence="9" type="ORF">AXX12_01575</name>
</gene>
<dbReference type="PROSITE" id="PS51346">
    <property type="entry name" value="PROKAR_ZN_DEPEND_PLPC_2"/>
    <property type="match status" value="1"/>
</dbReference>
<proteinExistence type="predicted"/>
<protein>
    <recommendedName>
        <fullName evidence="2">Phospholipase C</fullName>
        <ecNumber evidence="1">3.1.4.3</ecNumber>
    </recommendedName>
    <alternativeName>
        <fullName evidence="7">Phosphatidylcholine cholinephosphohydrolase</fullName>
    </alternativeName>
</protein>
<dbReference type="GO" id="GO:0008270">
    <property type="term" value="F:zinc ion binding"/>
    <property type="evidence" value="ECO:0007669"/>
    <property type="project" value="InterPro"/>
</dbReference>
<dbReference type="GO" id="GO:0034480">
    <property type="term" value="F:phosphatidylcholine phospholipase C activity"/>
    <property type="evidence" value="ECO:0007669"/>
    <property type="project" value="UniProtKB-EC"/>
</dbReference>
<evidence type="ECO:0000256" key="3">
    <source>
        <dbReference type="ARBA" id="ARBA00022723"/>
    </source>
</evidence>
<evidence type="ECO:0000259" key="8">
    <source>
        <dbReference type="PROSITE" id="PS51346"/>
    </source>
</evidence>
<evidence type="ECO:0000256" key="2">
    <source>
        <dbReference type="ARBA" id="ARBA00018391"/>
    </source>
</evidence>
<evidence type="ECO:0000256" key="5">
    <source>
        <dbReference type="ARBA" id="ARBA00022801"/>
    </source>
</evidence>
<dbReference type="EC" id="3.1.4.3" evidence="1"/>
<keyword evidence="3" id="KW-0479">Metal-binding</keyword>
<accession>A0A154BXQ5</accession>
<keyword evidence="10" id="KW-1185">Reference proteome</keyword>
<keyword evidence="4" id="KW-0732">Signal</keyword>
<evidence type="ECO:0000256" key="7">
    <source>
        <dbReference type="ARBA" id="ARBA00031285"/>
    </source>
</evidence>
<reference evidence="9 10" key="1">
    <citation type="submission" date="2016-02" db="EMBL/GenBank/DDBJ databases">
        <title>Anaerosporomusa subterraneum gen. nov., sp. nov., a spore-forming obligate anaerobe isolated from saprolite.</title>
        <authorList>
            <person name="Choi J.K."/>
            <person name="Shah M."/>
            <person name="Yee N."/>
        </authorList>
    </citation>
    <scope>NUCLEOTIDE SEQUENCE [LARGE SCALE GENOMIC DNA]</scope>
    <source>
        <strain evidence="9 10">RU4</strain>
    </source>
</reference>
<dbReference type="RefSeq" id="WP_082816638.1">
    <property type="nucleotide sequence ID" value="NZ_LSGP01000001.1"/>
</dbReference>
<evidence type="ECO:0000256" key="1">
    <source>
        <dbReference type="ARBA" id="ARBA00012018"/>
    </source>
</evidence>
<keyword evidence="5" id="KW-0378">Hydrolase</keyword>
<dbReference type="InterPro" id="IPR001531">
    <property type="entry name" value="Zn_PLipaseC"/>
</dbReference>
<evidence type="ECO:0000313" key="9">
    <source>
        <dbReference type="EMBL" id="KYZ78258.1"/>
    </source>
</evidence>
<dbReference type="CDD" id="cd11009">
    <property type="entry name" value="Zn_dep_PLPC"/>
    <property type="match status" value="1"/>
</dbReference>
<sequence length="242" mass="26939">MQFQAIAQASVVGSVKIFLATASPLQSLLDKPCVTHEFCNRQAITILSADGFSSCADFFLRYVDELNAGVVWADQGWKNVNHYFEPDSRKGLWQFSTAIEEFSRCLNRATRCMRRHETRKACFFLGAAAHLLQDLCVPHHARGKVFYGHKQYETWARDHCNAFAVTNGGVYRQGHQTNSLLVDNASVSADLLEWVVHEGDEALYSKATSILLPLAQRTTAGLLVRFYNNLCGHASAHAVSVA</sequence>
<dbReference type="AlphaFoldDB" id="A0A154BXQ5"/>
<evidence type="ECO:0000313" key="10">
    <source>
        <dbReference type="Proteomes" id="UP000076268"/>
    </source>
</evidence>
<dbReference type="SUPFAM" id="SSF48537">
    <property type="entry name" value="Phospholipase C/P1 nuclease"/>
    <property type="match status" value="1"/>
</dbReference>
<feature type="domain" description="Zn-dependent PLC" evidence="8">
    <location>
        <begin position="23"/>
        <end position="237"/>
    </location>
</feature>
<dbReference type="OrthoDB" id="1677163at2"/>
<keyword evidence="6" id="KW-0862">Zinc</keyword>
<dbReference type="Pfam" id="PF00882">
    <property type="entry name" value="Zn_dep_PLPC"/>
    <property type="match status" value="1"/>
</dbReference>
<organism evidence="9 10">
    <name type="scientific">Anaerosporomusa subterranea</name>
    <dbReference type="NCBI Taxonomy" id="1794912"/>
    <lineage>
        <taxon>Bacteria</taxon>
        <taxon>Bacillati</taxon>
        <taxon>Bacillota</taxon>
        <taxon>Negativicutes</taxon>
        <taxon>Acetonemataceae</taxon>
        <taxon>Anaerosporomusa</taxon>
    </lineage>
</organism>
<evidence type="ECO:0000256" key="4">
    <source>
        <dbReference type="ARBA" id="ARBA00022729"/>
    </source>
</evidence>
<evidence type="ECO:0000256" key="6">
    <source>
        <dbReference type="ARBA" id="ARBA00022833"/>
    </source>
</evidence>
<dbReference type="STRING" id="1794912.AXX12_01575"/>
<name>A0A154BXQ5_ANASB</name>
<dbReference type="InterPro" id="IPR008947">
    <property type="entry name" value="PLipase_C/P1_nuclease_dom_sf"/>
</dbReference>